<dbReference type="SUPFAM" id="SSF52833">
    <property type="entry name" value="Thioredoxin-like"/>
    <property type="match status" value="1"/>
</dbReference>
<evidence type="ECO:0000313" key="3">
    <source>
        <dbReference type="Proteomes" id="UP000326287"/>
    </source>
</evidence>
<evidence type="ECO:0000259" key="1">
    <source>
        <dbReference type="Pfam" id="PF13417"/>
    </source>
</evidence>
<keyword evidence="3" id="KW-1185">Reference proteome</keyword>
<dbReference type="EMBL" id="CP036422">
    <property type="protein sequence ID" value="QFU76641.1"/>
    <property type="molecule type" value="Genomic_DNA"/>
</dbReference>
<dbReference type="InterPro" id="IPR004045">
    <property type="entry name" value="Glutathione_S-Trfase_N"/>
</dbReference>
<dbReference type="Proteomes" id="UP000326287">
    <property type="component" value="Chromosome"/>
</dbReference>
<dbReference type="OrthoDB" id="7054557at2"/>
<accession>A0A5P9NLE2</accession>
<feature type="domain" description="GST N-terminal" evidence="1">
    <location>
        <begin position="7"/>
        <end position="81"/>
    </location>
</feature>
<organism evidence="2 3">
    <name type="scientific">Halioglobus maricola</name>
    <dbReference type="NCBI Taxonomy" id="2601894"/>
    <lineage>
        <taxon>Bacteria</taxon>
        <taxon>Pseudomonadati</taxon>
        <taxon>Pseudomonadota</taxon>
        <taxon>Gammaproteobacteria</taxon>
        <taxon>Cellvibrionales</taxon>
        <taxon>Halieaceae</taxon>
        <taxon>Halioglobus</taxon>
    </lineage>
</organism>
<dbReference type="GO" id="GO:0016740">
    <property type="term" value="F:transferase activity"/>
    <property type="evidence" value="ECO:0007669"/>
    <property type="project" value="UniProtKB-KW"/>
</dbReference>
<name>A0A5P9NLE2_9GAMM</name>
<evidence type="ECO:0000313" key="2">
    <source>
        <dbReference type="EMBL" id="QFU76641.1"/>
    </source>
</evidence>
<dbReference type="KEGG" id="halc:EY643_13785"/>
<dbReference type="RefSeq" id="WP_153239783.1">
    <property type="nucleotide sequence ID" value="NZ_CP036422.1"/>
</dbReference>
<sequence length="375" mass="42528">MTDTHRLYAITHSLYSGRARSYLIKQGIPFQELSTGHESFKAEVLPKGKLATIPTLVTPSGDVIRDGAAIIEHFEAANGRPSQPAGPRQQIISALFDVVGTDGLLRPAMHYRWNFPQDNLDFVRYHFLYSQRDTPQREEKTEAMMNRMRHAAMIFGVTDQSRDVVENLYLEYIQALNAHFEQYPYLLGWRPCVGDFGLLAPMYAHLGRDPHPARMMQQRATRVYRWVERMNRPDQDAPEYFNAGSELLADDEVPETLLAVLRVLAEDFVPETQAAAKFINTWLAENQPEAGAPAVGRLAQAMGTAEFTVRGETIAALAQPYRFYLLQRVQDIYAQLDSADRTTVDEMLDACSMSAILNTTLDRRITRSDNLEIWA</sequence>
<gene>
    <name evidence="2" type="ORF">EY643_13785</name>
</gene>
<dbReference type="AlphaFoldDB" id="A0A5P9NLE2"/>
<dbReference type="InterPro" id="IPR036249">
    <property type="entry name" value="Thioredoxin-like_sf"/>
</dbReference>
<dbReference type="InterPro" id="IPR036282">
    <property type="entry name" value="Glutathione-S-Trfase_C_sf"/>
</dbReference>
<protein>
    <submittedName>
        <fullName evidence="2">Glutathione S-transferase family protein</fullName>
    </submittedName>
</protein>
<proteinExistence type="predicted"/>
<keyword evidence="2" id="KW-0808">Transferase</keyword>
<dbReference type="SUPFAM" id="SSF47616">
    <property type="entry name" value="GST C-terminal domain-like"/>
    <property type="match status" value="1"/>
</dbReference>
<reference evidence="2 3" key="1">
    <citation type="submission" date="2019-02" db="EMBL/GenBank/DDBJ databases">
        <authorList>
            <person name="Li S.-H."/>
        </authorList>
    </citation>
    <scope>NUCLEOTIDE SEQUENCE [LARGE SCALE GENOMIC DNA]</scope>
    <source>
        <strain evidence="2 3">IMCC14385</strain>
    </source>
</reference>
<dbReference type="Gene3D" id="1.20.1050.10">
    <property type="match status" value="1"/>
</dbReference>
<dbReference type="Pfam" id="PF13417">
    <property type="entry name" value="GST_N_3"/>
    <property type="match status" value="1"/>
</dbReference>
<dbReference type="Gene3D" id="3.40.30.10">
    <property type="entry name" value="Glutaredoxin"/>
    <property type="match status" value="1"/>
</dbReference>